<reference evidence="1 2" key="1">
    <citation type="journal article" date="2012" name="Genome Biol.">
        <title>Sequencing three crocodilian genomes to illuminate the evolution of archosaurs and amniotes.</title>
        <authorList>
            <person name="St John J.A."/>
            <person name="Braun E.L."/>
            <person name="Isberg S.R."/>
            <person name="Miles L.G."/>
            <person name="Chong A.Y."/>
            <person name="Gongora J."/>
            <person name="Dalzell P."/>
            <person name="Moran C."/>
            <person name="Bed'hom B."/>
            <person name="Abzhanov A."/>
            <person name="Burgess S.C."/>
            <person name="Cooksey A.M."/>
            <person name="Castoe T.A."/>
            <person name="Crawford N.G."/>
            <person name="Densmore L.D."/>
            <person name="Drew J.C."/>
            <person name="Edwards S.V."/>
            <person name="Faircloth B.C."/>
            <person name="Fujita M.K."/>
            <person name="Greenwold M.J."/>
            <person name="Hoffmann F.G."/>
            <person name="Howard J.M."/>
            <person name="Iguchi T."/>
            <person name="Janes D.E."/>
            <person name="Khan S.Y."/>
            <person name="Kohno S."/>
            <person name="de Koning A.J."/>
            <person name="Lance S.L."/>
            <person name="McCarthy F.M."/>
            <person name="McCormack J.E."/>
            <person name="Merchant M.E."/>
            <person name="Peterson D.G."/>
            <person name="Pollock D.D."/>
            <person name="Pourmand N."/>
            <person name="Raney B.J."/>
            <person name="Roessler K.A."/>
            <person name="Sanford J.R."/>
            <person name="Sawyer R.H."/>
            <person name="Schmidt C.J."/>
            <person name="Triplett E.W."/>
            <person name="Tuberville T.D."/>
            <person name="Venegas-Anaya M."/>
            <person name="Howard J.T."/>
            <person name="Jarvis E.D."/>
            <person name="Guillette L.J.Jr."/>
            <person name="Glenn T.C."/>
            <person name="Green R.E."/>
            <person name="Ray D.A."/>
        </authorList>
    </citation>
    <scope>NUCLEOTIDE SEQUENCE [LARGE SCALE GENOMIC DNA]</scope>
    <source>
        <strain evidence="1">KSC_2009_1</strain>
    </source>
</reference>
<name>A0A151MXT0_ALLMI</name>
<dbReference type="STRING" id="8496.A0A151MXT0"/>
<evidence type="ECO:0000313" key="2">
    <source>
        <dbReference type="Proteomes" id="UP000050525"/>
    </source>
</evidence>
<accession>A0A151MXT0</accession>
<dbReference type="AlphaFoldDB" id="A0A151MXT0"/>
<comment type="caution">
    <text evidence="1">The sequence shown here is derived from an EMBL/GenBank/DDBJ whole genome shotgun (WGS) entry which is preliminary data.</text>
</comment>
<dbReference type="EMBL" id="AKHW03004704">
    <property type="protein sequence ID" value="KYO29356.1"/>
    <property type="molecule type" value="Genomic_DNA"/>
</dbReference>
<proteinExistence type="predicted"/>
<evidence type="ECO:0000313" key="1">
    <source>
        <dbReference type="EMBL" id="KYO29356.1"/>
    </source>
</evidence>
<gene>
    <name evidence="1" type="primary">KLF10</name>
    <name evidence="1" type="ORF">Y1Q_0017989</name>
</gene>
<sequence length="121" mass="13547">MLNFGVPLRPAAAAEVGMEVIFKKQSDIRYSWNASTEKSDYEAVEALMSMSCNWKSDFKKYADLRPITPASDMSEENDDSLLSGASDFHAIPAFCLTPPYSPSDFEMSQFAFESPCENTHR</sequence>
<organism evidence="1 2">
    <name type="scientific">Alligator mississippiensis</name>
    <name type="common">American alligator</name>
    <dbReference type="NCBI Taxonomy" id="8496"/>
    <lineage>
        <taxon>Eukaryota</taxon>
        <taxon>Metazoa</taxon>
        <taxon>Chordata</taxon>
        <taxon>Craniata</taxon>
        <taxon>Vertebrata</taxon>
        <taxon>Euteleostomi</taxon>
        <taxon>Archelosauria</taxon>
        <taxon>Archosauria</taxon>
        <taxon>Crocodylia</taxon>
        <taxon>Alligatoridae</taxon>
        <taxon>Alligatorinae</taxon>
        <taxon>Alligator</taxon>
    </lineage>
</organism>
<protein>
    <submittedName>
        <fullName evidence="1">Krueppel-like factor 10</fullName>
    </submittedName>
</protein>
<keyword evidence="2" id="KW-1185">Reference proteome</keyword>
<dbReference type="Proteomes" id="UP000050525">
    <property type="component" value="Unassembled WGS sequence"/>
</dbReference>
<dbReference type="eggNOG" id="KOG1721">
    <property type="taxonomic scope" value="Eukaryota"/>
</dbReference>